<gene>
    <name evidence="1" type="ORF">PXEA_LOCUS36867</name>
</gene>
<reference evidence="1" key="1">
    <citation type="submission" date="2018-11" db="EMBL/GenBank/DDBJ databases">
        <authorList>
            <consortium name="Pathogen Informatics"/>
        </authorList>
    </citation>
    <scope>NUCLEOTIDE SEQUENCE</scope>
</reference>
<feature type="non-terminal residue" evidence="1">
    <location>
        <position position="115"/>
    </location>
</feature>
<dbReference type="EMBL" id="CAAALY010281281">
    <property type="protein sequence ID" value="VEL43427.1"/>
    <property type="molecule type" value="Genomic_DNA"/>
</dbReference>
<dbReference type="AlphaFoldDB" id="A0A448XRX1"/>
<protein>
    <submittedName>
        <fullName evidence="1">Uncharacterized protein</fullName>
    </submittedName>
</protein>
<evidence type="ECO:0000313" key="1">
    <source>
        <dbReference type="EMBL" id="VEL43427.1"/>
    </source>
</evidence>
<accession>A0A448XRX1</accession>
<dbReference type="Proteomes" id="UP000784294">
    <property type="component" value="Unassembled WGS sequence"/>
</dbReference>
<evidence type="ECO:0000313" key="2">
    <source>
        <dbReference type="Proteomes" id="UP000784294"/>
    </source>
</evidence>
<organism evidence="1 2">
    <name type="scientific">Protopolystoma xenopodis</name>
    <dbReference type="NCBI Taxonomy" id="117903"/>
    <lineage>
        <taxon>Eukaryota</taxon>
        <taxon>Metazoa</taxon>
        <taxon>Spiralia</taxon>
        <taxon>Lophotrochozoa</taxon>
        <taxon>Platyhelminthes</taxon>
        <taxon>Monogenea</taxon>
        <taxon>Polyopisthocotylea</taxon>
        <taxon>Polystomatidea</taxon>
        <taxon>Polystomatidae</taxon>
        <taxon>Protopolystoma</taxon>
    </lineage>
</organism>
<sequence>MQLIILRRISLHFFPRSAVDLGYSPRSSSSHIQDSCCVLSSLSLVHSDVHSYHGFGITQIDSHNSQIPSIPGTVYQAACLTIYVEYARVVCLLLRLGILSAAKERLPSVIVNFPS</sequence>
<keyword evidence="2" id="KW-1185">Reference proteome</keyword>
<comment type="caution">
    <text evidence="1">The sequence shown here is derived from an EMBL/GenBank/DDBJ whole genome shotgun (WGS) entry which is preliminary data.</text>
</comment>
<name>A0A448XRX1_9PLAT</name>
<proteinExistence type="predicted"/>